<reference evidence="1 2" key="1">
    <citation type="journal article" date="2016" name="Nat. Commun.">
        <title>Thousands of microbial genomes shed light on interconnected biogeochemical processes in an aquifer system.</title>
        <authorList>
            <person name="Anantharaman K."/>
            <person name="Brown C.T."/>
            <person name="Hug L.A."/>
            <person name="Sharon I."/>
            <person name="Castelle C.J."/>
            <person name="Probst A.J."/>
            <person name="Thomas B.C."/>
            <person name="Singh A."/>
            <person name="Wilkins M.J."/>
            <person name="Karaoz U."/>
            <person name="Brodie E.L."/>
            <person name="Williams K.H."/>
            <person name="Hubbard S.S."/>
            <person name="Banfield J.F."/>
        </authorList>
    </citation>
    <scope>NUCLEOTIDE SEQUENCE [LARGE SCALE GENOMIC DNA]</scope>
</reference>
<comment type="caution">
    <text evidence="1">The sequence shown here is derived from an EMBL/GenBank/DDBJ whole genome shotgun (WGS) entry which is preliminary data.</text>
</comment>
<dbReference type="EMBL" id="MHKU01000036">
    <property type="protein sequence ID" value="OGY96330.1"/>
    <property type="molecule type" value="Genomic_DNA"/>
</dbReference>
<gene>
    <name evidence="1" type="ORF">A2122_02045</name>
</gene>
<name>A0A1G2C6T3_9BACT</name>
<accession>A0A1G2C6T3</accession>
<protein>
    <submittedName>
        <fullName evidence="1">Uncharacterized protein</fullName>
    </submittedName>
</protein>
<sequence length="101" mass="11466">MIVKILLRKGQLRKLKEFLDSPANRIEAGDGGKILFSPDPEGRCGPFAVLLNEERLCRSTEVVLELKEEIIRLRRRSRPANKGTPRRMLLQLLDAIGIYPA</sequence>
<dbReference type="AlphaFoldDB" id="A0A1G2C6T3"/>
<dbReference type="Proteomes" id="UP000176648">
    <property type="component" value="Unassembled WGS sequence"/>
</dbReference>
<evidence type="ECO:0000313" key="2">
    <source>
        <dbReference type="Proteomes" id="UP000176648"/>
    </source>
</evidence>
<organism evidence="1 2">
    <name type="scientific">Candidatus Liptonbacteria bacterium GWB1_49_6</name>
    <dbReference type="NCBI Taxonomy" id="1798644"/>
    <lineage>
        <taxon>Bacteria</taxon>
        <taxon>Candidatus Liptoniibacteriota</taxon>
    </lineage>
</organism>
<evidence type="ECO:0000313" key="1">
    <source>
        <dbReference type="EMBL" id="OGY96330.1"/>
    </source>
</evidence>
<proteinExistence type="predicted"/>